<sequence length="56" mass="6342">MVVIAYFSLMQLHQLGLYANGPSTWVTSSIYYCLLTLCVVGGVELEAWISRRSQSW</sequence>
<proteinExistence type="predicted"/>
<reference evidence="1 2" key="1">
    <citation type="submission" date="2019-02" db="EMBL/GenBank/DDBJ databases">
        <title>Deep-cultivation of Planctomycetes and their phenomic and genomic characterization uncovers novel biology.</title>
        <authorList>
            <person name="Wiegand S."/>
            <person name="Jogler M."/>
            <person name="Boedeker C."/>
            <person name="Pinto D."/>
            <person name="Vollmers J."/>
            <person name="Rivas-Marin E."/>
            <person name="Kohn T."/>
            <person name="Peeters S.H."/>
            <person name="Heuer A."/>
            <person name="Rast P."/>
            <person name="Oberbeckmann S."/>
            <person name="Bunk B."/>
            <person name="Jeske O."/>
            <person name="Meyerdierks A."/>
            <person name="Storesund J.E."/>
            <person name="Kallscheuer N."/>
            <person name="Luecker S."/>
            <person name="Lage O.M."/>
            <person name="Pohl T."/>
            <person name="Merkel B.J."/>
            <person name="Hornburger P."/>
            <person name="Mueller R.-W."/>
            <person name="Bruemmer F."/>
            <person name="Labrenz M."/>
            <person name="Spormann A.M."/>
            <person name="Op den Camp H."/>
            <person name="Overmann J."/>
            <person name="Amann R."/>
            <person name="Jetten M.S.M."/>
            <person name="Mascher T."/>
            <person name="Medema M.H."/>
            <person name="Devos D.P."/>
            <person name="Kaster A.-K."/>
            <person name="Ovreas L."/>
            <person name="Rohde M."/>
            <person name="Galperin M.Y."/>
            <person name="Jogler C."/>
        </authorList>
    </citation>
    <scope>NUCLEOTIDE SEQUENCE [LARGE SCALE GENOMIC DNA]</scope>
    <source>
        <strain evidence="1 2">TBK1r</strain>
    </source>
</reference>
<gene>
    <name evidence="1" type="ORF">TBK1r_35290</name>
</gene>
<dbReference type="Proteomes" id="UP000318081">
    <property type="component" value="Chromosome"/>
</dbReference>
<protein>
    <submittedName>
        <fullName evidence="1">Uncharacterized protein</fullName>
    </submittedName>
</protein>
<evidence type="ECO:0000313" key="2">
    <source>
        <dbReference type="Proteomes" id="UP000318081"/>
    </source>
</evidence>
<name>A0ABX5XRE1_9BACT</name>
<evidence type="ECO:0000313" key="1">
    <source>
        <dbReference type="EMBL" id="QDV84578.1"/>
    </source>
</evidence>
<organism evidence="1 2">
    <name type="scientific">Stieleria magnilauensis</name>
    <dbReference type="NCBI Taxonomy" id="2527963"/>
    <lineage>
        <taxon>Bacteria</taxon>
        <taxon>Pseudomonadati</taxon>
        <taxon>Planctomycetota</taxon>
        <taxon>Planctomycetia</taxon>
        <taxon>Pirellulales</taxon>
        <taxon>Pirellulaceae</taxon>
        <taxon>Stieleria</taxon>
    </lineage>
</organism>
<dbReference type="EMBL" id="CP036432">
    <property type="protein sequence ID" value="QDV84578.1"/>
    <property type="molecule type" value="Genomic_DNA"/>
</dbReference>
<keyword evidence="2" id="KW-1185">Reference proteome</keyword>
<accession>A0ABX5XRE1</accession>